<keyword evidence="2" id="KW-0547">Nucleotide-binding</keyword>
<feature type="compositionally biased region" description="Polar residues" evidence="1">
    <location>
        <begin position="1"/>
        <end position="16"/>
    </location>
</feature>
<organism evidence="2 3">
    <name type="scientific">Neisseria meningitidis serogroup B</name>
    <dbReference type="NCBI Taxonomy" id="491"/>
    <lineage>
        <taxon>Bacteria</taxon>
        <taxon>Pseudomonadati</taxon>
        <taxon>Pseudomonadota</taxon>
        <taxon>Betaproteobacteria</taxon>
        <taxon>Neisseriales</taxon>
        <taxon>Neisseriaceae</taxon>
        <taxon>Neisseria</taxon>
    </lineage>
</organism>
<dbReference type="Proteomes" id="UP000182715">
    <property type="component" value="Unassembled WGS sequence"/>
</dbReference>
<evidence type="ECO:0000313" key="3">
    <source>
        <dbReference type="Proteomes" id="UP000182715"/>
    </source>
</evidence>
<keyword evidence="2" id="KW-0347">Helicase</keyword>
<dbReference type="AlphaFoldDB" id="A0A0H5DLL8"/>
<accession>A0A0H5DLL8</accession>
<name>A0A0H5DLL8_NEIMI</name>
<sequence>MKNHQTTLSFPTSSSLKPCADKQGLSEDRSQYRLTKLGEQMAHLPIDPKIARILLVLFRF</sequence>
<reference evidence="2 3" key="1">
    <citation type="submission" date="2014-11" db="EMBL/GenBank/DDBJ databases">
        <authorList>
            <person name="Diene M.Seydina."/>
        </authorList>
    </citation>
    <scope>NUCLEOTIDE SEQUENCE [LARGE SCALE GENOMIC DNA]</scope>
    <source>
        <strain evidence="2 3">Neisseria meningitidis CHUV</strain>
    </source>
</reference>
<evidence type="ECO:0000256" key="1">
    <source>
        <dbReference type="SAM" id="MobiDB-lite"/>
    </source>
</evidence>
<dbReference type="Gene3D" id="1.20.120.1080">
    <property type="match status" value="1"/>
</dbReference>
<proteinExistence type="predicted"/>
<keyword evidence="2" id="KW-0067">ATP-binding</keyword>
<protein>
    <submittedName>
        <fullName evidence="2">ATP-dependent helicase hrpA</fullName>
    </submittedName>
</protein>
<feature type="region of interest" description="Disordered" evidence="1">
    <location>
        <begin position="1"/>
        <end position="27"/>
    </location>
</feature>
<dbReference type="EMBL" id="CVTF01000001">
    <property type="protein sequence ID" value="CRL92289.1"/>
    <property type="molecule type" value="Genomic_DNA"/>
</dbReference>
<evidence type="ECO:0000313" key="2">
    <source>
        <dbReference type="EMBL" id="CRL92289.1"/>
    </source>
</evidence>
<keyword evidence="2" id="KW-0378">Hydrolase</keyword>
<dbReference type="GO" id="GO:0004386">
    <property type="term" value="F:helicase activity"/>
    <property type="evidence" value="ECO:0007669"/>
    <property type="project" value="UniProtKB-KW"/>
</dbReference>